<name>X1E106_9ZZZZ</name>
<organism evidence="1">
    <name type="scientific">marine sediment metagenome</name>
    <dbReference type="NCBI Taxonomy" id="412755"/>
    <lineage>
        <taxon>unclassified sequences</taxon>
        <taxon>metagenomes</taxon>
        <taxon>ecological metagenomes</taxon>
    </lineage>
</organism>
<evidence type="ECO:0000313" key="1">
    <source>
        <dbReference type="EMBL" id="GAH14095.1"/>
    </source>
</evidence>
<comment type="caution">
    <text evidence="1">The sequence shown here is derived from an EMBL/GenBank/DDBJ whole genome shotgun (WGS) entry which is preliminary data.</text>
</comment>
<gene>
    <name evidence="1" type="ORF">S01H4_61823</name>
</gene>
<reference evidence="1" key="1">
    <citation type="journal article" date="2014" name="Front. Microbiol.">
        <title>High frequency of phylogenetically diverse reductive dehalogenase-homologous genes in deep subseafloor sedimentary metagenomes.</title>
        <authorList>
            <person name="Kawai M."/>
            <person name="Futagami T."/>
            <person name="Toyoda A."/>
            <person name="Takaki Y."/>
            <person name="Nishi S."/>
            <person name="Hori S."/>
            <person name="Arai W."/>
            <person name="Tsubouchi T."/>
            <person name="Morono Y."/>
            <person name="Uchiyama I."/>
            <person name="Ito T."/>
            <person name="Fujiyama A."/>
            <person name="Inagaki F."/>
            <person name="Takami H."/>
        </authorList>
    </citation>
    <scope>NUCLEOTIDE SEQUENCE</scope>
    <source>
        <strain evidence="1">Expedition CK06-06</strain>
    </source>
</reference>
<proteinExistence type="predicted"/>
<sequence>PFDDLPKYDIVMRAWALDEPLVAEQVERVDRERYEYIKSLFAEMGFTGNDLEMRTMVFQAYHSVSPALFGSIFEENRFKNEKIRHQFFIQKIDEDIKPY</sequence>
<protein>
    <submittedName>
        <fullName evidence="1">Uncharacterized protein</fullName>
    </submittedName>
</protein>
<dbReference type="EMBL" id="BART01036748">
    <property type="protein sequence ID" value="GAH14095.1"/>
    <property type="molecule type" value="Genomic_DNA"/>
</dbReference>
<accession>X1E106</accession>
<feature type="non-terminal residue" evidence="1">
    <location>
        <position position="1"/>
    </location>
</feature>
<dbReference type="AlphaFoldDB" id="X1E106"/>